<keyword evidence="1" id="KW-0175">Coiled coil</keyword>
<evidence type="ECO:0000313" key="3">
    <source>
        <dbReference type="Proteomes" id="UP000184185"/>
    </source>
</evidence>
<dbReference type="EMBL" id="FQYQ01000040">
    <property type="protein sequence ID" value="SHJ68390.1"/>
    <property type="molecule type" value="Genomic_DNA"/>
</dbReference>
<dbReference type="Proteomes" id="UP000184185">
    <property type="component" value="Unassembled WGS sequence"/>
</dbReference>
<dbReference type="InterPro" id="IPR046929">
    <property type="entry name" value="HTH_Tnp"/>
</dbReference>
<keyword evidence="3" id="KW-1185">Reference proteome</keyword>
<accession>A0A1M6LB01</accession>
<protein>
    <submittedName>
        <fullName evidence="2">Uncharacterized protein</fullName>
    </submittedName>
</protein>
<dbReference type="AlphaFoldDB" id="A0A1M6LB01"/>
<organism evidence="2 3">
    <name type="scientific">Pseudobutyrivibrio xylanivorans DSM 14809</name>
    <dbReference type="NCBI Taxonomy" id="1123012"/>
    <lineage>
        <taxon>Bacteria</taxon>
        <taxon>Bacillati</taxon>
        <taxon>Bacillota</taxon>
        <taxon>Clostridia</taxon>
        <taxon>Lachnospirales</taxon>
        <taxon>Lachnospiraceae</taxon>
        <taxon>Pseudobutyrivibrio</taxon>
    </lineage>
</organism>
<gene>
    <name evidence="2" type="ORF">SAMN02745725_03065</name>
</gene>
<feature type="coiled-coil region" evidence="1">
    <location>
        <begin position="109"/>
        <end position="136"/>
    </location>
</feature>
<name>A0A1M6LB01_PSEXY</name>
<dbReference type="Pfam" id="PF20310">
    <property type="entry name" value="HTH_Tnp_2"/>
    <property type="match status" value="1"/>
</dbReference>
<reference evidence="2 3" key="1">
    <citation type="submission" date="2016-11" db="EMBL/GenBank/DDBJ databases">
        <authorList>
            <person name="Jaros S."/>
            <person name="Januszkiewicz K."/>
            <person name="Wedrychowicz H."/>
        </authorList>
    </citation>
    <scope>NUCLEOTIDE SEQUENCE [LARGE SCALE GENOMIC DNA]</scope>
    <source>
        <strain evidence="2 3">DSM 14809</strain>
    </source>
</reference>
<sequence length="146" mass="16802">MNMKKPTYSEEQINILAQNPYTHSITPYKITFTLEFKEFFMSQVHLPGMTTPKILKAAGYDPKMFSRSTMDKLRMRTLAEAASPEGLQPPRGLSQAERTKVYAAKDLERQRTSTSIKELQNKVVHLEQQVEFLKKISNIYLHPPAD</sequence>
<evidence type="ECO:0000313" key="2">
    <source>
        <dbReference type="EMBL" id="SHJ68390.1"/>
    </source>
</evidence>
<evidence type="ECO:0000256" key="1">
    <source>
        <dbReference type="SAM" id="Coils"/>
    </source>
</evidence>
<proteinExistence type="predicted"/>